<sequence length="227" mass="24906">MQKMQSDKVNMKTLMAAFDWRELSESGHAKSTHERTQSSSTPSDRGKQRRDGSEISSTKRNGSGRGSRGSSIRRSVVESRRRRSTSRTRIHRTQTSTNVQQRRSSERGLLLGAPKLKRRSSSAPSMLDVSAEDLDHSLDQRAAPLRRKSLSGNCHIGCSKIQASNGTKSKYSGLATGIASKLETTDTTSATGKTKRLLELRKNLQVTAGQIVPIQLDKSIVVGPMIT</sequence>
<protein>
    <submittedName>
        <fullName evidence="2">Uncharacterized protein</fullName>
    </submittedName>
</protein>
<evidence type="ECO:0000313" key="2">
    <source>
        <dbReference type="EMBL" id="CAB9502832.1"/>
    </source>
</evidence>
<accession>A0A9N8DGJ7</accession>
<feature type="compositionally biased region" description="Basic and acidic residues" evidence="1">
    <location>
        <begin position="25"/>
        <end position="36"/>
    </location>
</feature>
<proteinExistence type="predicted"/>
<feature type="region of interest" description="Disordered" evidence="1">
    <location>
        <begin position="25"/>
        <end position="126"/>
    </location>
</feature>
<dbReference type="Proteomes" id="UP001153069">
    <property type="component" value="Unassembled WGS sequence"/>
</dbReference>
<evidence type="ECO:0000313" key="3">
    <source>
        <dbReference type="Proteomes" id="UP001153069"/>
    </source>
</evidence>
<keyword evidence="3" id="KW-1185">Reference proteome</keyword>
<feature type="compositionally biased region" description="Basic residues" evidence="1">
    <location>
        <begin position="80"/>
        <end position="92"/>
    </location>
</feature>
<feature type="compositionally biased region" description="Basic and acidic residues" evidence="1">
    <location>
        <begin position="44"/>
        <end position="53"/>
    </location>
</feature>
<organism evidence="2 3">
    <name type="scientific">Seminavis robusta</name>
    <dbReference type="NCBI Taxonomy" id="568900"/>
    <lineage>
        <taxon>Eukaryota</taxon>
        <taxon>Sar</taxon>
        <taxon>Stramenopiles</taxon>
        <taxon>Ochrophyta</taxon>
        <taxon>Bacillariophyta</taxon>
        <taxon>Bacillariophyceae</taxon>
        <taxon>Bacillariophycidae</taxon>
        <taxon>Naviculales</taxon>
        <taxon>Naviculaceae</taxon>
        <taxon>Seminavis</taxon>
    </lineage>
</organism>
<evidence type="ECO:0000256" key="1">
    <source>
        <dbReference type="SAM" id="MobiDB-lite"/>
    </source>
</evidence>
<dbReference type="EMBL" id="CAICTM010000146">
    <property type="protein sequence ID" value="CAB9502832.1"/>
    <property type="molecule type" value="Genomic_DNA"/>
</dbReference>
<gene>
    <name evidence="2" type="ORF">SEMRO_147_G068010.1</name>
</gene>
<comment type="caution">
    <text evidence="2">The sequence shown here is derived from an EMBL/GenBank/DDBJ whole genome shotgun (WGS) entry which is preliminary data.</text>
</comment>
<name>A0A9N8DGJ7_9STRA</name>
<dbReference type="AlphaFoldDB" id="A0A9N8DGJ7"/>
<reference evidence="2" key="1">
    <citation type="submission" date="2020-06" db="EMBL/GenBank/DDBJ databases">
        <authorList>
            <consortium name="Plant Systems Biology data submission"/>
        </authorList>
    </citation>
    <scope>NUCLEOTIDE SEQUENCE</scope>
    <source>
        <strain evidence="2">D6</strain>
    </source>
</reference>